<accession>A0ABX0Z1A7</accession>
<keyword evidence="2" id="KW-0472">Membrane</keyword>
<evidence type="ECO:0000313" key="4">
    <source>
        <dbReference type="Proteomes" id="UP000635996"/>
    </source>
</evidence>
<evidence type="ECO:0000256" key="1">
    <source>
        <dbReference type="SAM" id="MobiDB-lite"/>
    </source>
</evidence>
<reference evidence="3 4" key="1">
    <citation type="submission" date="2020-03" db="EMBL/GenBank/DDBJ databases">
        <title>WGS of actinomycetes isolated from Thailand.</title>
        <authorList>
            <person name="Thawai C."/>
        </authorList>
    </citation>
    <scope>NUCLEOTIDE SEQUENCE [LARGE SCALE GENOMIC DNA]</scope>
    <source>
        <strain evidence="3 4">NBRC 13905</strain>
    </source>
</reference>
<keyword evidence="2" id="KW-1133">Transmembrane helix</keyword>
<feature type="compositionally biased region" description="Low complexity" evidence="1">
    <location>
        <begin position="289"/>
        <end position="306"/>
    </location>
</feature>
<feature type="compositionally biased region" description="Basic and acidic residues" evidence="1">
    <location>
        <begin position="140"/>
        <end position="156"/>
    </location>
</feature>
<dbReference type="Proteomes" id="UP000635996">
    <property type="component" value="Unassembled WGS sequence"/>
</dbReference>
<evidence type="ECO:0000313" key="3">
    <source>
        <dbReference type="EMBL" id="NJP17048.1"/>
    </source>
</evidence>
<dbReference type="EMBL" id="JAATEL010000032">
    <property type="protein sequence ID" value="NJP17048.1"/>
    <property type="molecule type" value="Genomic_DNA"/>
</dbReference>
<dbReference type="InterPro" id="IPR045425">
    <property type="entry name" value="DUF6508"/>
</dbReference>
<name>A0ABX0Z1A7_STRTL</name>
<gene>
    <name evidence="3" type="ORF">HCJ95_22905</name>
</gene>
<sequence>MSGPLRYITVTAPDGEIIGYAWGSADDTGWIHRAASSTDAFRAGIDWFGRIRDAHRRGLTPAGVLELFSHEPGVGPVTEAPDMAALEELARIVTPADDRRLVDQLVPAGHPAWTWLAEAYDALTDADREVAWDGDGTPDDGDRADRTDREAAHRAAADGGAAGGGAAGGEPSGDGTVRTPVPGPAPVYSEQVQRVLRALQDLGAVTEEYRWMGHPLPEVPSSGRLSPADAVRAATALVCGERFHPGLVGDALHSGLLDAVVLSLRAWHAESAADGVSSAPCGRAEDGSGRQAPAVPVPVPRAAGGAPRPPQAPVRCRYCGGSPAVDVSFRAHRGLLVLLGFRRMDGPMCRMCGLGVHRALTTHTLCWGWWSPLSLVLFGPLTLVRNLLAVQRVARLAEPGPGLLGRRFDPGLPVHRRPRAYVALIPLVWVVGLIVVAVCAGG</sequence>
<evidence type="ECO:0000256" key="2">
    <source>
        <dbReference type="SAM" id="Phobius"/>
    </source>
</evidence>
<proteinExistence type="predicted"/>
<feature type="compositionally biased region" description="Gly residues" evidence="1">
    <location>
        <begin position="160"/>
        <end position="172"/>
    </location>
</feature>
<feature type="transmembrane region" description="Helical" evidence="2">
    <location>
        <begin position="420"/>
        <end position="440"/>
    </location>
</feature>
<keyword evidence="4" id="KW-1185">Reference proteome</keyword>
<feature type="region of interest" description="Disordered" evidence="1">
    <location>
        <begin position="130"/>
        <end position="186"/>
    </location>
</feature>
<dbReference type="RefSeq" id="WP_168132298.1">
    <property type="nucleotide sequence ID" value="NZ_BMVZ01000029.1"/>
</dbReference>
<comment type="caution">
    <text evidence="3">The sequence shown here is derived from an EMBL/GenBank/DDBJ whole genome shotgun (WGS) entry which is preliminary data.</text>
</comment>
<dbReference type="Pfam" id="PF20118">
    <property type="entry name" value="DUF6508"/>
    <property type="match status" value="1"/>
</dbReference>
<protein>
    <recommendedName>
        <fullName evidence="5">LigA protein</fullName>
    </recommendedName>
</protein>
<feature type="region of interest" description="Disordered" evidence="1">
    <location>
        <begin position="275"/>
        <end position="311"/>
    </location>
</feature>
<organism evidence="3 4">
    <name type="scientific">Streptomyces thermoviolaceus subsp. thermoviolaceus</name>
    <dbReference type="NCBI Taxonomy" id="66860"/>
    <lineage>
        <taxon>Bacteria</taxon>
        <taxon>Bacillati</taxon>
        <taxon>Actinomycetota</taxon>
        <taxon>Actinomycetes</taxon>
        <taxon>Kitasatosporales</taxon>
        <taxon>Streptomycetaceae</taxon>
        <taxon>Streptomyces</taxon>
    </lineage>
</organism>
<evidence type="ECO:0008006" key="5">
    <source>
        <dbReference type="Google" id="ProtNLM"/>
    </source>
</evidence>
<keyword evidence="2" id="KW-0812">Transmembrane</keyword>